<dbReference type="PROSITE" id="PS50071">
    <property type="entry name" value="HOMEOBOX_2"/>
    <property type="match status" value="1"/>
</dbReference>
<evidence type="ECO:0000256" key="7">
    <source>
        <dbReference type="PROSITE-ProRule" id="PRU00108"/>
    </source>
</evidence>
<dbReference type="EMBL" id="VWZT01002371">
    <property type="protein sequence ID" value="NXH95098.1"/>
    <property type="molecule type" value="Genomic_DNA"/>
</dbReference>
<evidence type="ECO:0000256" key="6">
    <source>
        <dbReference type="ARBA" id="ARBA00023163"/>
    </source>
</evidence>
<comment type="subcellular location">
    <subcellularLocation>
        <location evidence="2 7">Nucleus</location>
    </subcellularLocation>
</comment>
<keyword evidence="7" id="KW-0539">Nucleus</keyword>
<evidence type="ECO:0000256" key="5">
    <source>
        <dbReference type="ARBA" id="ARBA00023015"/>
    </source>
</evidence>
<feature type="domain" description="Homeobox" evidence="9">
    <location>
        <begin position="233"/>
        <end position="261"/>
    </location>
</feature>
<dbReference type="GO" id="GO:0005634">
    <property type="term" value="C:nucleus"/>
    <property type="evidence" value="ECO:0007669"/>
    <property type="project" value="UniProtKB-SubCell"/>
</dbReference>
<comment type="similarity">
    <text evidence="3">Belongs to the Abd-B homeobox family.</text>
</comment>
<evidence type="ECO:0000313" key="10">
    <source>
        <dbReference type="EMBL" id="NXH95098.1"/>
    </source>
</evidence>
<keyword evidence="4" id="KW-0217">Developmental protein</keyword>
<feature type="non-terminal residue" evidence="10">
    <location>
        <position position="277"/>
    </location>
</feature>
<gene>
    <name evidence="10" type="primary">Hoxc10</name>
    <name evidence="10" type="ORF">PACPHI_R14136</name>
</gene>
<evidence type="ECO:0000256" key="2">
    <source>
        <dbReference type="ARBA" id="ARBA00004123"/>
    </source>
</evidence>
<feature type="compositionally biased region" description="Polar residues" evidence="8">
    <location>
        <begin position="150"/>
        <end position="162"/>
    </location>
</feature>
<keyword evidence="11" id="KW-1185">Reference proteome</keyword>
<dbReference type="GO" id="GO:0000981">
    <property type="term" value="F:DNA-binding transcription factor activity, RNA polymerase II-specific"/>
    <property type="evidence" value="ECO:0007669"/>
    <property type="project" value="TreeGrafter"/>
</dbReference>
<dbReference type="GO" id="GO:0000978">
    <property type="term" value="F:RNA polymerase II cis-regulatory region sequence-specific DNA binding"/>
    <property type="evidence" value="ECO:0007669"/>
    <property type="project" value="TreeGrafter"/>
</dbReference>
<dbReference type="AlphaFoldDB" id="A0A7K9P7G6"/>
<feature type="region of interest" description="Disordered" evidence="8">
    <location>
        <begin position="119"/>
        <end position="202"/>
    </location>
</feature>
<dbReference type="InterPro" id="IPR001356">
    <property type="entry name" value="HD"/>
</dbReference>
<sequence>EVSLGSYPSYLAQLDTWADPKSAFRIEQPVARQLPSCSFPASVKEENVCCMFTAEKRAKNAPEGALFPSPMPESCLGEHEVPVPSYYRAGQGYPALEKAQNCGNSAEFEAAFEARPSLSARSEHLEAAPPPPPPPPPAVERISPKFQGNFPENASAEQPQSEIKTEKSGAAGKGSAAEAEKELNKSTDTTSTDNSDSEAKGRRESLFISFIPAAEKREYSGNIPGIFGEYSGRRSLPCRLSPAEIGVKIWFQNRRMKLKKMNRENRIRELTSNFNFT</sequence>
<dbReference type="CDD" id="cd00086">
    <property type="entry name" value="homeodomain"/>
    <property type="match status" value="1"/>
</dbReference>
<dbReference type="SUPFAM" id="SSF46689">
    <property type="entry name" value="Homeodomain-like"/>
    <property type="match status" value="1"/>
</dbReference>
<feature type="compositionally biased region" description="Pro residues" evidence="8">
    <location>
        <begin position="128"/>
        <end position="138"/>
    </location>
</feature>
<feature type="DNA-binding region" description="Homeobox" evidence="7">
    <location>
        <begin position="235"/>
        <end position="262"/>
    </location>
</feature>
<dbReference type="Gene3D" id="1.10.10.60">
    <property type="entry name" value="Homeodomain-like"/>
    <property type="match status" value="1"/>
</dbReference>
<dbReference type="PANTHER" id="PTHR45874">
    <property type="entry name" value="HOMEOBOX PROTEIN ABDOMINAL-B"/>
    <property type="match status" value="1"/>
</dbReference>
<evidence type="ECO:0000259" key="9">
    <source>
        <dbReference type="PROSITE" id="PS50071"/>
    </source>
</evidence>
<feature type="compositionally biased region" description="Low complexity" evidence="8">
    <location>
        <begin position="168"/>
        <end position="177"/>
    </location>
</feature>
<comment type="function">
    <text evidence="1">Sequence-specific transcription factor which is part of a developmental regulatory system that provides cells with specific positional identities on the anterior-posterior axis.</text>
</comment>
<reference evidence="10 11" key="1">
    <citation type="submission" date="2019-09" db="EMBL/GenBank/DDBJ databases">
        <title>Bird 10,000 Genomes (B10K) Project - Family phase.</title>
        <authorList>
            <person name="Zhang G."/>
        </authorList>
    </citation>
    <scope>NUCLEOTIDE SEQUENCE [LARGE SCALE GENOMIC DNA]</scope>
    <source>
        <strain evidence="10">B10K-DU-001-28</strain>
        <tissue evidence="10">Muscle</tissue>
    </source>
</reference>
<keyword evidence="6" id="KW-0804">Transcription</keyword>
<dbReference type="PANTHER" id="PTHR45874:SF2">
    <property type="entry name" value="HOMEOBOX PROTEIN HOX-C10"/>
    <property type="match status" value="1"/>
</dbReference>
<dbReference type="InterPro" id="IPR009057">
    <property type="entry name" value="Homeodomain-like_sf"/>
</dbReference>
<evidence type="ECO:0000313" key="11">
    <source>
        <dbReference type="Proteomes" id="UP000570547"/>
    </source>
</evidence>
<protein>
    <submittedName>
        <fullName evidence="10">HXC10 protein</fullName>
    </submittedName>
</protein>
<keyword evidence="7" id="KW-0238">DNA-binding</keyword>
<dbReference type="InterPro" id="IPR046333">
    <property type="entry name" value="HXA10/ABDB-like"/>
</dbReference>
<proteinExistence type="inferred from homology"/>
<evidence type="ECO:0000256" key="3">
    <source>
        <dbReference type="ARBA" id="ARBA00006317"/>
    </source>
</evidence>
<evidence type="ECO:0000256" key="4">
    <source>
        <dbReference type="ARBA" id="ARBA00022473"/>
    </source>
</evidence>
<organism evidence="10 11">
    <name type="scientific">Pachycephala philippinensis</name>
    <name type="common">yellow-belllied whistler</name>
    <dbReference type="NCBI Taxonomy" id="449367"/>
    <lineage>
        <taxon>Eukaryota</taxon>
        <taxon>Metazoa</taxon>
        <taxon>Chordata</taxon>
        <taxon>Craniata</taxon>
        <taxon>Vertebrata</taxon>
        <taxon>Euteleostomi</taxon>
        <taxon>Archelosauria</taxon>
        <taxon>Archosauria</taxon>
        <taxon>Dinosauria</taxon>
        <taxon>Saurischia</taxon>
        <taxon>Theropoda</taxon>
        <taxon>Coelurosauria</taxon>
        <taxon>Aves</taxon>
        <taxon>Neognathae</taxon>
        <taxon>Neoaves</taxon>
        <taxon>Telluraves</taxon>
        <taxon>Australaves</taxon>
        <taxon>Passeriformes</taxon>
        <taxon>Corvoidea</taxon>
        <taxon>Pachycephalidae</taxon>
        <taxon>Pachycephala</taxon>
    </lineage>
</organism>
<accession>A0A7K9P7G6</accession>
<keyword evidence="5" id="KW-0805">Transcription regulation</keyword>
<comment type="caution">
    <text evidence="10">The sequence shown here is derived from an EMBL/GenBank/DDBJ whole genome shotgun (WGS) entry which is preliminary data.</text>
</comment>
<name>A0A7K9P7G6_9CORV</name>
<keyword evidence="7" id="KW-0371">Homeobox</keyword>
<evidence type="ECO:0000256" key="8">
    <source>
        <dbReference type="SAM" id="MobiDB-lite"/>
    </source>
</evidence>
<dbReference type="Proteomes" id="UP000570547">
    <property type="component" value="Unassembled WGS sequence"/>
</dbReference>
<evidence type="ECO:0000256" key="1">
    <source>
        <dbReference type="ARBA" id="ARBA00003263"/>
    </source>
</evidence>
<feature type="non-terminal residue" evidence="10">
    <location>
        <position position="1"/>
    </location>
</feature>